<name>A0A4Q5N055_9MICO</name>
<sequence>MRDVERFVARRVRDPFVVADLTADVLVRTIESAATYRPEVGRPVAWFFGIARHVVAAHHRSVGRELAAMRRVDARALVDADAYERLQEQIDATARARAMHKGLVALPDALRDVVELVGLPRVWLTRGVEWFRPRERLDGVSR</sequence>
<dbReference type="GO" id="GO:0003677">
    <property type="term" value="F:DNA binding"/>
    <property type="evidence" value="ECO:0007669"/>
    <property type="project" value="UniProtKB-KW"/>
</dbReference>
<evidence type="ECO:0000256" key="2">
    <source>
        <dbReference type="ARBA" id="ARBA00023082"/>
    </source>
</evidence>
<evidence type="ECO:0000256" key="4">
    <source>
        <dbReference type="ARBA" id="ARBA00023163"/>
    </source>
</evidence>
<keyword evidence="1" id="KW-0805">Transcription regulation</keyword>
<dbReference type="Gene3D" id="1.10.1740.10">
    <property type="match status" value="1"/>
</dbReference>
<dbReference type="GO" id="GO:0006352">
    <property type="term" value="P:DNA-templated transcription initiation"/>
    <property type="evidence" value="ECO:0007669"/>
    <property type="project" value="InterPro"/>
</dbReference>
<dbReference type="Proteomes" id="UP000293764">
    <property type="component" value="Unassembled WGS sequence"/>
</dbReference>
<dbReference type="InterPro" id="IPR039425">
    <property type="entry name" value="RNA_pol_sigma-70-like"/>
</dbReference>
<proteinExistence type="predicted"/>
<dbReference type="InterPro" id="IPR013325">
    <property type="entry name" value="RNA_pol_sigma_r2"/>
</dbReference>
<feature type="domain" description="RNA polymerase sigma-70 region 2" evidence="5">
    <location>
        <begin position="2"/>
        <end position="64"/>
    </location>
</feature>
<keyword evidence="2" id="KW-0731">Sigma factor</keyword>
<dbReference type="GO" id="GO:0016987">
    <property type="term" value="F:sigma factor activity"/>
    <property type="evidence" value="ECO:0007669"/>
    <property type="project" value="UniProtKB-KW"/>
</dbReference>
<reference evidence="6 7" key="1">
    <citation type="submission" date="2019-01" db="EMBL/GenBank/DDBJ databases">
        <title>Novel species of Cellulomonas.</title>
        <authorList>
            <person name="Liu Q."/>
            <person name="Xin Y.-H."/>
        </authorList>
    </citation>
    <scope>NUCLEOTIDE SEQUENCE [LARGE SCALE GENOMIC DNA]</scope>
    <source>
        <strain evidence="6 7">HLT2-17</strain>
    </source>
</reference>
<comment type="caution">
    <text evidence="6">The sequence shown here is derived from an EMBL/GenBank/DDBJ whole genome shotgun (WGS) entry which is preliminary data.</text>
</comment>
<evidence type="ECO:0000313" key="7">
    <source>
        <dbReference type="Proteomes" id="UP000293764"/>
    </source>
</evidence>
<protein>
    <submittedName>
        <fullName evidence="6">RNA polymerase subunit sigma</fullName>
    </submittedName>
</protein>
<accession>A0A4Q5N055</accession>
<dbReference type="RefSeq" id="WP_130104285.1">
    <property type="nucleotide sequence ID" value="NZ_SDWW01000086.1"/>
</dbReference>
<feature type="non-terminal residue" evidence="6">
    <location>
        <position position="142"/>
    </location>
</feature>
<dbReference type="EMBL" id="SDWW01000086">
    <property type="protein sequence ID" value="RYV49371.1"/>
    <property type="molecule type" value="Genomic_DNA"/>
</dbReference>
<evidence type="ECO:0000313" key="6">
    <source>
        <dbReference type="EMBL" id="RYV49371.1"/>
    </source>
</evidence>
<dbReference type="PANTHER" id="PTHR43133:SF8">
    <property type="entry name" value="RNA POLYMERASE SIGMA FACTOR HI_1459-RELATED"/>
    <property type="match status" value="1"/>
</dbReference>
<evidence type="ECO:0000256" key="1">
    <source>
        <dbReference type="ARBA" id="ARBA00023015"/>
    </source>
</evidence>
<organism evidence="6 7">
    <name type="scientific">Pengzhenrongella frigida</name>
    <dbReference type="NCBI Taxonomy" id="1259133"/>
    <lineage>
        <taxon>Bacteria</taxon>
        <taxon>Bacillati</taxon>
        <taxon>Actinomycetota</taxon>
        <taxon>Actinomycetes</taxon>
        <taxon>Micrococcales</taxon>
        <taxon>Pengzhenrongella</taxon>
    </lineage>
</organism>
<dbReference type="InterPro" id="IPR007627">
    <property type="entry name" value="RNA_pol_sigma70_r2"/>
</dbReference>
<dbReference type="SUPFAM" id="SSF88946">
    <property type="entry name" value="Sigma2 domain of RNA polymerase sigma factors"/>
    <property type="match status" value="1"/>
</dbReference>
<keyword evidence="7" id="KW-1185">Reference proteome</keyword>
<keyword evidence="3" id="KW-0238">DNA-binding</keyword>
<evidence type="ECO:0000256" key="3">
    <source>
        <dbReference type="ARBA" id="ARBA00023125"/>
    </source>
</evidence>
<dbReference type="AlphaFoldDB" id="A0A4Q5N055"/>
<gene>
    <name evidence="6" type="ORF">EUA98_19175</name>
</gene>
<dbReference type="Pfam" id="PF04542">
    <property type="entry name" value="Sigma70_r2"/>
    <property type="match status" value="1"/>
</dbReference>
<dbReference type="PANTHER" id="PTHR43133">
    <property type="entry name" value="RNA POLYMERASE ECF-TYPE SIGMA FACTO"/>
    <property type="match status" value="1"/>
</dbReference>
<evidence type="ECO:0000259" key="5">
    <source>
        <dbReference type="Pfam" id="PF04542"/>
    </source>
</evidence>
<dbReference type="OrthoDB" id="5243766at2"/>
<keyword evidence="4" id="KW-0804">Transcription</keyword>